<keyword evidence="2" id="KW-1185">Reference proteome</keyword>
<reference evidence="2" key="1">
    <citation type="submission" date="2016-06" db="EMBL/GenBank/DDBJ databases">
        <authorList>
            <person name="Rodrigo-Torres L."/>
            <person name="Arahal D.R."/>
        </authorList>
    </citation>
    <scope>NUCLEOTIDE SEQUENCE [LARGE SCALE GENOMIC DNA]</scope>
    <source>
        <strain evidence="2">CECT 7224</strain>
    </source>
</reference>
<proteinExistence type="predicted"/>
<sequence length="406" mass="46547">MLLANKSYTPEVVEISRKVSINVEARFNRWLISPEYKLAQSTVDTLLSLENRYCDSVIFDESDRISHNQRILLRCEQDRVNAHREKVDAKQQTLRYVIDDVSNAASALMLEKLQGTLISSLFSDLPDYNQFASVAYSPSLNFSKLHEISAKSRPLSSSLIEFVSNQEFAEKYGKKSKVILDPKVAARQIGIENCRLLFPLLMSQQLIKWNDGNIKHITPKVWQHLVVTSNATRIRLQETSVKDPNVGILLGVLRVLPLFLICNHFSSTFEDALVKTMLGYREASDKHDEYYACTEVMPNTQFLESMVEQLELKLLKNLVEFIDWSPGNQFIKRALLEEVNDIPVLERTVYGAALVQGRKYSVFEALDNSELFNVKHRPYWFSTVQMSIATIEQMQDRVLGKLTVNM</sequence>
<gene>
    <name evidence="1" type="ORF">VCE7224_04028</name>
</gene>
<evidence type="ECO:0000313" key="2">
    <source>
        <dbReference type="Proteomes" id="UP000092819"/>
    </source>
</evidence>
<dbReference type="RefSeq" id="WP_065677499.1">
    <property type="nucleotide sequence ID" value="NZ_AP025463.1"/>
</dbReference>
<organism evidence="1 2">
    <name type="scientific">Vibrio celticus</name>
    <dbReference type="NCBI Taxonomy" id="446372"/>
    <lineage>
        <taxon>Bacteria</taxon>
        <taxon>Pseudomonadati</taxon>
        <taxon>Pseudomonadota</taxon>
        <taxon>Gammaproteobacteria</taxon>
        <taxon>Vibrionales</taxon>
        <taxon>Vibrionaceae</taxon>
        <taxon>Vibrio</taxon>
    </lineage>
</organism>
<evidence type="ECO:0000313" key="1">
    <source>
        <dbReference type="EMBL" id="SBT15241.1"/>
    </source>
</evidence>
<evidence type="ECO:0008006" key="3">
    <source>
        <dbReference type="Google" id="ProtNLM"/>
    </source>
</evidence>
<accession>A0A1C3JJ82</accession>
<name>A0A1C3JJ82_9VIBR</name>
<protein>
    <recommendedName>
        <fullName evidence="3">HDOD domain protein</fullName>
    </recommendedName>
</protein>
<dbReference type="EMBL" id="FLQZ01000112">
    <property type="protein sequence ID" value="SBT15241.1"/>
    <property type="molecule type" value="Genomic_DNA"/>
</dbReference>
<dbReference type="Proteomes" id="UP000092819">
    <property type="component" value="Unassembled WGS sequence"/>
</dbReference>
<dbReference type="AlphaFoldDB" id="A0A1C3JJ82"/>